<dbReference type="Gene3D" id="3.30.300.20">
    <property type="match status" value="1"/>
</dbReference>
<accession>A0A5A5TE67</accession>
<dbReference type="Pfam" id="PF02566">
    <property type="entry name" value="OsmC"/>
    <property type="match status" value="1"/>
</dbReference>
<dbReference type="PANTHER" id="PTHR34352">
    <property type="entry name" value="PROTEIN YHFA"/>
    <property type="match status" value="1"/>
</dbReference>
<dbReference type="RefSeq" id="WP_149402377.1">
    <property type="nucleotide sequence ID" value="NZ_BIXY01000043.1"/>
</dbReference>
<dbReference type="Proteomes" id="UP000322530">
    <property type="component" value="Unassembled WGS sequence"/>
</dbReference>
<proteinExistence type="predicted"/>
<dbReference type="SUPFAM" id="SSF82784">
    <property type="entry name" value="OsmC-like"/>
    <property type="match status" value="1"/>
</dbReference>
<dbReference type="AlphaFoldDB" id="A0A5A5TE67"/>
<organism evidence="1 2">
    <name type="scientific">Dictyobacter arantiisoli</name>
    <dbReference type="NCBI Taxonomy" id="2014874"/>
    <lineage>
        <taxon>Bacteria</taxon>
        <taxon>Bacillati</taxon>
        <taxon>Chloroflexota</taxon>
        <taxon>Ktedonobacteria</taxon>
        <taxon>Ktedonobacterales</taxon>
        <taxon>Dictyobacteraceae</taxon>
        <taxon>Dictyobacter</taxon>
    </lineage>
</organism>
<dbReference type="InterPro" id="IPR015946">
    <property type="entry name" value="KH_dom-like_a/b"/>
</dbReference>
<dbReference type="OrthoDB" id="9804010at2"/>
<dbReference type="PANTHER" id="PTHR34352:SF1">
    <property type="entry name" value="PROTEIN YHFA"/>
    <property type="match status" value="1"/>
</dbReference>
<name>A0A5A5TE67_9CHLR</name>
<evidence type="ECO:0000313" key="2">
    <source>
        <dbReference type="Proteomes" id="UP000322530"/>
    </source>
</evidence>
<keyword evidence="2" id="KW-1185">Reference proteome</keyword>
<dbReference type="InterPro" id="IPR036102">
    <property type="entry name" value="OsmC/Ohrsf"/>
</dbReference>
<sequence length="159" mass="17262">MEKELNIQAKLLTGLSFAVETGSGHTLQLDNEMAPEDTGSGPCPMELLLSALAGCAGIEIITILRKMKSSITDYEIRAYGTKTAKPPHIFQSINVEHFFKGQDIKPAAVQRAIKLVEESYCSVSAMLDKSIQIQHTFHIIDNNGQRLVAAGATIGDPIH</sequence>
<evidence type="ECO:0000313" key="1">
    <source>
        <dbReference type="EMBL" id="GCF09436.1"/>
    </source>
</evidence>
<dbReference type="InterPro" id="IPR003718">
    <property type="entry name" value="OsmC/Ohr_fam"/>
</dbReference>
<comment type="caution">
    <text evidence="1">The sequence shown here is derived from an EMBL/GenBank/DDBJ whole genome shotgun (WGS) entry which is preliminary data.</text>
</comment>
<dbReference type="EMBL" id="BIXY01000043">
    <property type="protein sequence ID" value="GCF09436.1"/>
    <property type="molecule type" value="Genomic_DNA"/>
</dbReference>
<gene>
    <name evidence="1" type="ORF">KDI_30000</name>
</gene>
<protein>
    <submittedName>
        <fullName evidence="1">Peroxiredoxin</fullName>
    </submittedName>
</protein>
<reference evidence="1 2" key="1">
    <citation type="submission" date="2019-01" db="EMBL/GenBank/DDBJ databases">
        <title>Draft genome sequence of Dictyobacter sp. Uno17.</title>
        <authorList>
            <person name="Wang C.M."/>
            <person name="Zheng Y."/>
            <person name="Sakai Y."/>
            <person name="Abe K."/>
            <person name="Yokota A."/>
            <person name="Yabe S."/>
        </authorList>
    </citation>
    <scope>NUCLEOTIDE SEQUENCE [LARGE SCALE GENOMIC DNA]</scope>
    <source>
        <strain evidence="1 2">Uno17</strain>
    </source>
</reference>